<dbReference type="STRING" id="123320.SAMN06309945_1646"/>
<evidence type="ECO:0000259" key="3">
    <source>
        <dbReference type="Pfam" id="PF25583"/>
    </source>
</evidence>
<keyword evidence="5" id="KW-1185">Reference proteome</keyword>
<dbReference type="PANTHER" id="PTHR34580">
    <property type="match status" value="1"/>
</dbReference>
<dbReference type="InterPro" id="IPR051534">
    <property type="entry name" value="CBASS_pafABC_assoc_protein"/>
</dbReference>
<dbReference type="InterPro" id="IPR057727">
    <property type="entry name" value="WCX_dom"/>
</dbReference>
<name>A0A1T5JL94_9MICO</name>
<evidence type="ECO:0000259" key="1">
    <source>
        <dbReference type="Pfam" id="PF13280"/>
    </source>
</evidence>
<dbReference type="Pfam" id="PF19187">
    <property type="entry name" value="HTH_PafC"/>
    <property type="match status" value="1"/>
</dbReference>
<dbReference type="InterPro" id="IPR028349">
    <property type="entry name" value="PafC-like"/>
</dbReference>
<evidence type="ECO:0000313" key="5">
    <source>
        <dbReference type="Proteomes" id="UP000190857"/>
    </source>
</evidence>
<feature type="domain" description="PafC HTH" evidence="2">
    <location>
        <begin position="12"/>
        <end position="133"/>
    </location>
</feature>
<gene>
    <name evidence="4" type="ORF">SAMN06309945_1646</name>
</gene>
<evidence type="ECO:0000259" key="2">
    <source>
        <dbReference type="Pfam" id="PF19187"/>
    </source>
</evidence>
<evidence type="ECO:0000313" key="4">
    <source>
        <dbReference type="EMBL" id="SKC52022.1"/>
    </source>
</evidence>
<dbReference type="PANTHER" id="PTHR34580:SF1">
    <property type="entry name" value="PROTEIN PAFC"/>
    <property type="match status" value="1"/>
</dbReference>
<dbReference type="OrthoDB" id="3171994at2"/>
<proteinExistence type="predicted"/>
<dbReference type="Pfam" id="PF25583">
    <property type="entry name" value="WCX"/>
    <property type="match status" value="1"/>
</dbReference>
<dbReference type="Proteomes" id="UP000190857">
    <property type="component" value="Unassembled WGS sequence"/>
</dbReference>
<protein>
    <submittedName>
        <fullName evidence="4">Proteasome accessory factor C</fullName>
    </submittedName>
</protein>
<dbReference type="PIRSF" id="PIRSF016838">
    <property type="entry name" value="PafC"/>
    <property type="match status" value="1"/>
</dbReference>
<dbReference type="AlphaFoldDB" id="A0A1T5JL94"/>
<dbReference type="Pfam" id="PF13280">
    <property type="entry name" value="WYL"/>
    <property type="match status" value="1"/>
</dbReference>
<dbReference type="InterPro" id="IPR026881">
    <property type="entry name" value="WYL_dom"/>
</dbReference>
<feature type="domain" description="WYL" evidence="1">
    <location>
        <begin position="154"/>
        <end position="219"/>
    </location>
</feature>
<keyword evidence="4" id="KW-0647">Proteasome</keyword>
<dbReference type="EMBL" id="FUZP01000001">
    <property type="protein sequence ID" value="SKC52022.1"/>
    <property type="molecule type" value="Genomic_DNA"/>
</dbReference>
<sequence>MATRTPAPQARDKLAFLLSFVPYLMDIERVSVADAAAHFGVPAEQIRQSVRLIAVSGVPGETTSYQHEDLFDIDWTAFEEHDEIALTHQVAIDDSPRFSAREAAALIAGLQYLSALPGQNDRAVLDSLLLKLSRGASGVPSEVLVGRAVVDSSLDEIRAALTDGRRIEFVYLNSRGEREVRSVDPLRIESVDEDWYVRGWDHARRGVRTFRLDRLSELRTTDIPITKTPADVALPETLFEGSDEDLAVLIEVEADSVPLIAEYIAPDTQPVPHGSRVRVELRLAHYHGLKRLVASLPGVVQVLEPDEARDAVAEWSRQALERYGEASSVS</sequence>
<dbReference type="RefSeq" id="WP_079727634.1">
    <property type="nucleotide sequence ID" value="NZ_FUZP01000001.1"/>
</dbReference>
<accession>A0A1T5JL94</accession>
<organism evidence="4 5">
    <name type="scientific">Okibacterium fritillariae</name>
    <dbReference type="NCBI Taxonomy" id="123320"/>
    <lineage>
        <taxon>Bacteria</taxon>
        <taxon>Bacillati</taxon>
        <taxon>Actinomycetota</taxon>
        <taxon>Actinomycetes</taxon>
        <taxon>Micrococcales</taxon>
        <taxon>Microbacteriaceae</taxon>
        <taxon>Okibacterium</taxon>
    </lineage>
</organism>
<dbReference type="GO" id="GO:0000502">
    <property type="term" value="C:proteasome complex"/>
    <property type="evidence" value="ECO:0007669"/>
    <property type="project" value="UniProtKB-KW"/>
</dbReference>
<dbReference type="InterPro" id="IPR043839">
    <property type="entry name" value="PafC_HTH"/>
</dbReference>
<reference evidence="4 5" key="1">
    <citation type="submission" date="2017-02" db="EMBL/GenBank/DDBJ databases">
        <authorList>
            <person name="Peterson S.W."/>
        </authorList>
    </citation>
    <scope>NUCLEOTIDE SEQUENCE [LARGE SCALE GENOMIC DNA]</scope>
    <source>
        <strain evidence="4 5">VKM Ac-2059</strain>
    </source>
</reference>
<feature type="domain" description="WCX" evidence="3">
    <location>
        <begin position="247"/>
        <end position="320"/>
    </location>
</feature>
<dbReference type="PROSITE" id="PS52050">
    <property type="entry name" value="WYL"/>
    <property type="match status" value="1"/>
</dbReference>